<gene>
    <name evidence="1" type="ORF">KC571_03215</name>
</gene>
<accession>A0A955LHB2</accession>
<dbReference type="Gene3D" id="3.40.50.1000">
    <property type="entry name" value="HAD superfamily/HAD-like"/>
    <property type="match status" value="1"/>
</dbReference>
<dbReference type="PANTHER" id="PTHR43611:SF3">
    <property type="entry name" value="FLAVIN MONONUCLEOTIDE HYDROLASE 1, CHLOROPLATIC"/>
    <property type="match status" value="1"/>
</dbReference>
<organism evidence="1 2">
    <name type="scientific">candidate division WWE3 bacterium</name>
    <dbReference type="NCBI Taxonomy" id="2053526"/>
    <lineage>
        <taxon>Bacteria</taxon>
        <taxon>Katanobacteria</taxon>
    </lineage>
</organism>
<evidence type="ECO:0000313" key="2">
    <source>
        <dbReference type="Proteomes" id="UP000701698"/>
    </source>
</evidence>
<reference evidence="1" key="2">
    <citation type="journal article" date="2021" name="Microbiome">
        <title>Successional dynamics and alternative stable states in a saline activated sludge microbial community over 9 years.</title>
        <authorList>
            <person name="Wang Y."/>
            <person name="Ye J."/>
            <person name="Ju F."/>
            <person name="Liu L."/>
            <person name="Boyd J.A."/>
            <person name="Deng Y."/>
            <person name="Parks D.H."/>
            <person name="Jiang X."/>
            <person name="Yin X."/>
            <person name="Woodcroft B.J."/>
            <person name="Tyson G.W."/>
            <person name="Hugenholtz P."/>
            <person name="Polz M.F."/>
            <person name="Zhang T."/>
        </authorList>
    </citation>
    <scope>NUCLEOTIDE SEQUENCE</scope>
    <source>
        <strain evidence="1">HKST-UBA01</strain>
    </source>
</reference>
<dbReference type="Pfam" id="PF00702">
    <property type="entry name" value="Hydrolase"/>
    <property type="match status" value="1"/>
</dbReference>
<name>A0A955LHB2_UNCKA</name>
<dbReference type="GO" id="GO:0016787">
    <property type="term" value="F:hydrolase activity"/>
    <property type="evidence" value="ECO:0007669"/>
    <property type="project" value="UniProtKB-KW"/>
</dbReference>
<dbReference type="PANTHER" id="PTHR43611">
    <property type="entry name" value="ALPHA-D-GLUCOSE 1-PHOSPHATE PHOSPHATASE"/>
    <property type="match status" value="1"/>
</dbReference>
<dbReference type="SUPFAM" id="SSF56784">
    <property type="entry name" value="HAD-like"/>
    <property type="match status" value="1"/>
</dbReference>
<dbReference type="SFLD" id="SFLDG01129">
    <property type="entry name" value="C1.5:_HAD__Beta-PGM__Phosphata"/>
    <property type="match status" value="1"/>
</dbReference>
<dbReference type="AlphaFoldDB" id="A0A955LHB2"/>
<dbReference type="InterPro" id="IPR023198">
    <property type="entry name" value="PGP-like_dom2"/>
</dbReference>
<dbReference type="Gene3D" id="1.10.150.240">
    <property type="entry name" value="Putative phosphatase, domain 2"/>
    <property type="match status" value="1"/>
</dbReference>
<dbReference type="InterPro" id="IPR023214">
    <property type="entry name" value="HAD_sf"/>
</dbReference>
<sequence>MIQAILFDVDGVVIFPRDKYFSQRLTEAGHHINESAVTEFFKNVYPEIVIGKKSLEEEVEAAKATWGLQMDVPTLLAFWFDYENKINEQIITIASRLRGIGYACYLASDHSMWRGDNLWNVLGLRDYFEGMFLSADRGATKHDPRFFEQVIERLELDPNEILFIDDEVENIETAQSVGLATYNYIDFESFEIFIDELRHA</sequence>
<dbReference type="InterPro" id="IPR036412">
    <property type="entry name" value="HAD-like_sf"/>
</dbReference>
<keyword evidence="1" id="KW-0378">Hydrolase</keyword>
<reference evidence="1" key="1">
    <citation type="submission" date="2020-04" db="EMBL/GenBank/DDBJ databases">
        <authorList>
            <person name="Zhang T."/>
        </authorList>
    </citation>
    <scope>NUCLEOTIDE SEQUENCE</scope>
    <source>
        <strain evidence="1">HKST-UBA01</strain>
    </source>
</reference>
<dbReference type="NCBIfam" id="TIGR01509">
    <property type="entry name" value="HAD-SF-IA-v3"/>
    <property type="match status" value="1"/>
</dbReference>
<evidence type="ECO:0000313" key="1">
    <source>
        <dbReference type="EMBL" id="MCA9390389.1"/>
    </source>
</evidence>
<protein>
    <submittedName>
        <fullName evidence="1">HAD-IA family hydrolase</fullName>
    </submittedName>
</protein>
<dbReference type="Proteomes" id="UP000701698">
    <property type="component" value="Unassembled WGS sequence"/>
</dbReference>
<dbReference type="InterPro" id="IPR006439">
    <property type="entry name" value="HAD-SF_hydro_IA"/>
</dbReference>
<dbReference type="SFLD" id="SFLDS00003">
    <property type="entry name" value="Haloacid_Dehalogenase"/>
    <property type="match status" value="1"/>
</dbReference>
<proteinExistence type="predicted"/>
<comment type="caution">
    <text evidence="1">The sequence shown here is derived from an EMBL/GenBank/DDBJ whole genome shotgun (WGS) entry which is preliminary data.</text>
</comment>
<dbReference type="EMBL" id="JAGQKX010000083">
    <property type="protein sequence ID" value="MCA9390389.1"/>
    <property type="molecule type" value="Genomic_DNA"/>
</dbReference>